<accession>A0A4Y2UB75</accession>
<evidence type="ECO:0000313" key="1">
    <source>
        <dbReference type="EMBL" id="GBO10269.1"/>
    </source>
</evidence>
<reference evidence="1 2" key="1">
    <citation type="journal article" date="2019" name="Sci. Rep.">
        <title>Orb-weaving spider Araneus ventricosus genome elucidates the spidroin gene catalogue.</title>
        <authorList>
            <person name="Kono N."/>
            <person name="Nakamura H."/>
            <person name="Ohtoshi R."/>
            <person name="Moran D.A.P."/>
            <person name="Shinohara A."/>
            <person name="Yoshida Y."/>
            <person name="Fujiwara M."/>
            <person name="Mori M."/>
            <person name="Tomita M."/>
            <person name="Arakawa K."/>
        </authorList>
    </citation>
    <scope>NUCLEOTIDE SEQUENCE [LARGE SCALE GENOMIC DNA]</scope>
</reference>
<comment type="caution">
    <text evidence="1">The sequence shown here is derived from an EMBL/GenBank/DDBJ whole genome shotgun (WGS) entry which is preliminary data.</text>
</comment>
<proteinExistence type="predicted"/>
<protein>
    <submittedName>
        <fullName evidence="1">Uncharacterized protein</fullName>
    </submittedName>
</protein>
<organism evidence="1 2">
    <name type="scientific">Araneus ventricosus</name>
    <name type="common">Orbweaver spider</name>
    <name type="synonym">Epeira ventricosa</name>
    <dbReference type="NCBI Taxonomy" id="182803"/>
    <lineage>
        <taxon>Eukaryota</taxon>
        <taxon>Metazoa</taxon>
        <taxon>Ecdysozoa</taxon>
        <taxon>Arthropoda</taxon>
        <taxon>Chelicerata</taxon>
        <taxon>Arachnida</taxon>
        <taxon>Araneae</taxon>
        <taxon>Araneomorphae</taxon>
        <taxon>Entelegynae</taxon>
        <taxon>Araneoidea</taxon>
        <taxon>Araneidae</taxon>
        <taxon>Araneus</taxon>
    </lineage>
</organism>
<gene>
    <name evidence="1" type="ORF">AVEN_21116_1</name>
</gene>
<name>A0A4Y2UB75_ARAVE</name>
<sequence>MLRQRGKQAHWGNTWDNARGAVNWVGCVQRRSWPFLVSQMSLVFQNNTSLLDSARISNNSTLEDLNLHMLSRRGSVLKADTYKLNSITIPMPKIEGFVGAVLRWLLSGKFLIEVKIAKRNAEQLSCYSITGEAKS</sequence>
<dbReference type="EMBL" id="BGPR01035436">
    <property type="protein sequence ID" value="GBO10269.1"/>
    <property type="molecule type" value="Genomic_DNA"/>
</dbReference>
<dbReference type="AlphaFoldDB" id="A0A4Y2UB75"/>
<evidence type="ECO:0000313" key="2">
    <source>
        <dbReference type="Proteomes" id="UP000499080"/>
    </source>
</evidence>
<dbReference type="OrthoDB" id="6445625at2759"/>
<dbReference type="Proteomes" id="UP000499080">
    <property type="component" value="Unassembled WGS sequence"/>
</dbReference>
<keyword evidence="2" id="KW-1185">Reference proteome</keyword>